<gene>
    <name evidence="2" type="primary">LOC104246644</name>
</gene>
<dbReference type="OrthoDB" id="1305553at2759"/>
<reference evidence="1" key="1">
    <citation type="journal article" date="2013" name="Genome Biol.">
        <title>Reference genomes and transcriptomes of Nicotiana sylvestris and Nicotiana tomentosiformis.</title>
        <authorList>
            <person name="Sierro N."/>
            <person name="Battey J.N."/>
            <person name="Ouadi S."/>
            <person name="Bovet L."/>
            <person name="Goepfert S."/>
            <person name="Bakaher N."/>
            <person name="Peitsch M.C."/>
            <person name="Ivanov N.V."/>
        </authorList>
    </citation>
    <scope>NUCLEOTIDE SEQUENCE [LARGE SCALE GENOMIC DNA]</scope>
</reference>
<sequence length="212" mass="23753">MGAWRSSGYASTMWSTMANYVREAVREVLGISKGFSGRHQGDWWWNDVVQGKVEAKKIAYAKLAGSTNEDERRANRESYKVARKEAKLAVTEAKNAAFGRLYEELGEKGEDRKLFRLAKRGRGMREAMLRWSGHWQPWMLNEAGRSSSIEQQQHGRNQGNNNVMEQQRAAWLSSNSSHGELPEAATGNEEATAMVDAVVAVAASPSWRLFGT</sequence>
<dbReference type="Proteomes" id="UP000189701">
    <property type="component" value="Unplaced"/>
</dbReference>
<accession>A0A1U7YCE7</accession>
<organism evidence="1 2">
    <name type="scientific">Nicotiana sylvestris</name>
    <name type="common">Wood tobacco</name>
    <name type="synonym">South American tobacco</name>
    <dbReference type="NCBI Taxonomy" id="4096"/>
    <lineage>
        <taxon>Eukaryota</taxon>
        <taxon>Viridiplantae</taxon>
        <taxon>Streptophyta</taxon>
        <taxon>Embryophyta</taxon>
        <taxon>Tracheophyta</taxon>
        <taxon>Spermatophyta</taxon>
        <taxon>Magnoliopsida</taxon>
        <taxon>eudicotyledons</taxon>
        <taxon>Gunneridae</taxon>
        <taxon>Pentapetalae</taxon>
        <taxon>asterids</taxon>
        <taxon>lamiids</taxon>
        <taxon>Solanales</taxon>
        <taxon>Solanaceae</taxon>
        <taxon>Nicotianoideae</taxon>
        <taxon>Nicotianeae</taxon>
        <taxon>Nicotiana</taxon>
    </lineage>
</organism>
<keyword evidence="1" id="KW-1185">Reference proteome</keyword>
<name>A0A1U7YCE7_NICSY</name>
<dbReference type="AlphaFoldDB" id="A0A1U7YCE7"/>
<proteinExistence type="predicted"/>
<evidence type="ECO:0000313" key="2">
    <source>
        <dbReference type="RefSeq" id="XP_009800808.1"/>
    </source>
</evidence>
<reference evidence="2" key="2">
    <citation type="submission" date="2025-08" db="UniProtKB">
        <authorList>
            <consortium name="RefSeq"/>
        </authorList>
    </citation>
    <scope>IDENTIFICATION</scope>
    <source>
        <tissue evidence="2">Leaf</tissue>
    </source>
</reference>
<dbReference type="RefSeq" id="XP_009800808.1">
    <property type="nucleotide sequence ID" value="XM_009802506.1"/>
</dbReference>
<protein>
    <submittedName>
        <fullName evidence="2">Uncharacterized protein LOC104246644</fullName>
    </submittedName>
</protein>
<evidence type="ECO:0000313" key="1">
    <source>
        <dbReference type="Proteomes" id="UP000189701"/>
    </source>
</evidence>